<comment type="caution">
    <text evidence="1">The sequence shown here is derived from an EMBL/GenBank/DDBJ whole genome shotgun (WGS) entry which is preliminary data.</text>
</comment>
<sequence length="121" mass="14068">MTPQTLRRLDVKKQFIEKIEPFAHRQTLKSKAVNASKTTMSIQRYNHSGTKIQLRIGYSKVLIRIFSNGKINLTHYDLFFDREETLEITDAFDNGVYTQDEVDGFIKQAKIFIKQALKGEL</sequence>
<dbReference type="Proteomes" id="UP000479499">
    <property type="component" value="Unassembled WGS sequence"/>
</dbReference>
<evidence type="ECO:0000313" key="1">
    <source>
        <dbReference type="EMBL" id="NGL84654.1"/>
    </source>
</evidence>
<dbReference type="EMBL" id="JAAKFZ010000021">
    <property type="protein sequence ID" value="NGL84654.1"/>
    <property type="molecule type" value="Genomic_DNA"/>
</dbReference>
<protein>
    <submittedName>
        <fullName evidence="1">Uncharacterized protein</fullName>
    </submittedName>
</protein>
<organism evidence="1 2">
    <name type="scientific">Streptococcus equi subsp. ruminatorum</name>
    <dbReference type="NCBI Taxonomy" id="254358"/>
    <lineage>
        <taxon>Bacteria</taxon>
        <taxon>Bacillati</taxon>
        <taxon>Bacillota</taxon>
        <taxon>Bacilli</taxon>
        <taxon>Lactobacillales</taxon>
        <taxon>Streptococcaceae</taxon>
        <taxon>Streptococcus</taxon>
    </lineage>
</organism>
<proteinExistence type="predicted"/>
<gene>
    <name evidence="1" type="ORF">G5B50_07735</name>
</gene>
<accession>A0A6M1L148</accession>
<name>A0A6M1L148_9STRE</name>
<dbReference type="RefSeq" id="WP_164336674.1">
    <property type="nucleotide sequence ID" value="NZ_JAAKFZ010000021.1"/>
</dbReference>
<reference evidence="1 2" key="1">
    <citation type="submission" date="2020-02" db="EMBL/GenBank/DDBJ databases">
        <title>M-like protein SrM is not crucial to the virulence of a novel isolate of Streptococcus equi subsp. ruminatorum from Macaca mulatta.</title>
        <authorList>
            <person name="Guo G."/>
            <person name="Cheng L."/>
            <person name="Zhang W."/>
        </authorList>
    </citation>
    <scope>NUCLEOTIDE SEQUENCE [LARGE SCALE GENOMIC DNA]</scope>
    <source>
        <strain evidence="1 2">FJ1804</strain>
    </source>
</reference>
<dbReference type="AlphaFoldDB" id="A0A6M1L148"/>
<evidence type="ECO:0000313" key="2">
    <source>
        <dbReference type="Proteomes" id="UP000479499"/>
    </source>
</evidence>